<protein>
    <submittedName>
        <fullName evidence="2">Uncharacterized protein</fullName>
    </submittedName>
</protein>
<keyword evidence="1" id="KW-0472">Membrane</keyword>
<feature type="transmembrane region" description="Helical" evidence="1">
    <location>
        <begin position="139"/>
        <end position="165"/>
    </location>
</feature>
<feature type="transmembrane region" description="Helical" evidence="1">
    <location>
        <begin position="27"/>
        <end position="48"/>
    </location>
</feature>
<keyword evidence="1" id="KW-0812">Transmembrane</keyword>
<feature type="transmembrane region" description="Helical" evidence="1">
    <location>
        <begin position="97"/>
        <end position="119"/>
    </location>
</feature>
<dbReference type="OrthoDB" id="1668162at2759"/>
<dbReference type="PANTHER" id="PTHR33133:SF3">
    <property type="entry name" value="TRANSMEMBRANE PROTEIN"/>
    <property type="match status" value="1"/>
</dbReference>
<accession>A0A835DDL7</accession>
<comment type="caution">
    <text evidence="2">The sequence shown here is derived from an EMBL/GenBank/DDBJ whole genome shotgun (WGS) entry which is preliminary data.</text>
</comment>
<organism evidence="2 3">
    <name type="scientific">Tetracentron sinense</name>
    <name type="common">Spur-leaf</name>
    <dbReference type="NCBI Taxonomy" id="13715"/>
    <lineage>
        <taxon>Eukaryota</taxon>
        <taxon>Viridiplantae</taxon>
        <taxon>Streptophyta</taxon>
        <taxon>Embryophyta</taxon>
        <taxon>Tracheophyta</taxon>
        <taxon>Spermatophyta</taxon>
        <taxon>Magnoliopsida</taxon>
        <taxon>Trochodendrales</taxon>
        <taxon>Trochodendraceae</taxon>
        <taxon>Tetracentron</taxon>
    </lineage>
</organism>
<dbReference type="AlphaFoldDB" id="A0A835DDL7"/>
<evidence type="ECO:0000313" key="2">
    <source>
        <dbReference type="EMBL" id="KAF8399538.1"/>
    </source>
</evidence>
<gene>
    <name evidence="2" type="ORF">HHK36_015405</name>
</gene>
<proteinExistence type="predicted"/>
<evidence type="ECO:0000313" key="3">
    <source>
        <dbReference type="Proteomes" id="UP000655225"/>
    </source>
</evidence>
<keyword evidence="3" id="KW-1185">Reference proteome</keyword>
<dbReference type="EMBL" id="JABCRI010000010">
    <property type="protein sequence ID" value="KAF8399538.1"/>
    <property type="molecule type" value="Genomic_DNA"/>
</dbReference>
<feature type="transmembrane region" description="Helical" evidence="1">
    <location>
        <begin position="275"/>
        <end position="295"/>
    </location>
</feature>
<dbReference type="OMA" id="VSCIFYK"/>
<sequence length="335" mass="36383">MEESLPIPMERTGKIIRRSIFTFLQNYQYFTSTVALLVFPFSASILLSQAVVPSSSPLLPIIHARLKSLFDASGLPSSSQFFYLLNLKLSQTISSSMFTIPFSLSFFLVAKAAIIQALYHHKPSLPNPSSSFICLYHPLLLTHLCNSFFILSANAAAFSLLFLAFNSLDASGFSSPNLILFLSAAGAVLYSVILANALIVSNLALVVAGMENCGGYLAILKACVLIRGRTSTALSLAIPTNLGLAAVEALFQYRVVRAYHLSGMLGPNMALEGLFIAYLYSLLIVLDTVGSCIFLKSCKSDCLTNQEGSYYYRIKLAEEEDSGLSANSKAFEELP</sequence>
<dbReference type="PANTHER" id="PTHR33133">
    <property type="entry name" value="OS08G0107100 PROTEIN-RELATED"/>
    <property type="match status" value="1"/>
</dbReference>
<name>A0A835DDL7_TETSI</name>
<feature type="transmembrane region" description="Helical" evidence="1">
    <location>
        <begin position="233"/>
        <end position="255"/>
    </location>
</feature>
<dbReference type="Proteomes" id="UP000655225">
    <property type="component" value="Unassembled WGS sequence"/>
</dbReference>
<feature type="transmembrane region" description="Helical" evidence="1">
    <location>
        <begin position="177"/>
        <end position="199"/>
    </location>
</feature>
<keyword evidence="1" id="KW-1133">Transmembrane helix</keyword>
<evidence type="ECO:0000256" key="1">
    <source>
        <dbReference type="SAM" id="Phobius"/>
    </source>
</evidence>
<reference evidence="2 3" key="1">
    <citation type="submission" date="2020-04" db="EMBL/GenBank/DDBJ databases">
        <title>Plant Genome Project.</title>
        <authorList>
            <person name="Zhang R.-G."/>
        </authorList>
    </citation>
    <scope>NUCLEOTIDE SEQUENCE [LARGE SCALE GENOMIC DNA]</scope>
    <source>
        <strain evidence="2">YNK0</strain>
        <tissue evidence="2">Leaf</tissue>
    </source>
</reference>